<dbReference type="InterPro" id="IPR023366">
    <property type="entry name" value="ATP_synth_asu-like_sf"/>
</dbReference>
<evidence type="ECO:0000256" key="8">
    <source>
        <dbReference type="ARBA" id="ARBA00022679"/>
    </source>
</evidence>
<dbReference type="InterPro" id="IPR026017">
    <property type="entry name" value="Lumazine-bd_dom"/>
</dbReference>
<reference evidence="13 14" key="2">
    <citation type="submission" date="2018-06" db="EMBL/GenBank/DDBJ databases">
        <authorList>
            <person name="Zhirakovskaya E."/>
        </authorList>
    </citation>
    <scope>NUCLEOTIDE SEQUENCE [LARGE SCALE GENOMIC DNA]</scope>
    <source>
        <strain evidence="13 14">FBKL4.011</strain>
    </source>
</reference>
<feature type="domain" description="Lumazine-binding" evidence="12">
    <location>
        <begin position="1"/>
        <end position="96"/>
    </location>
</feature>
<dbReference type="PANTHER" id="PTHR21098:SF12">
    <property type="entry name" value="RIBOFLAVIN SYNTHASE"/>
    <property type="match status" value="1"/>
</dbReference>
<dbReference type="EMBL" id="QJKK01000001">
    <property type="protein sequence ID" value="RAL26498.1"/>
    <property type="molecule type" value="Genomic_DNA"/>
</dbReference>
<keyword evidence="14" id="KW-1185">Reference proteome</keyword>
<dbReference type="GO" id="GO:0009231">
    <property type="term" value="P:riboflavin biosynthetic process"/>
    <property type="evidence" value="ECO:0007669"/>
    <property type="project" value="UniProtKB-KW"/>
</dbReference>
<evidence type="ECO:0000256" key="10">
    <source>
        <dbReference type="NCBIfam" id="TIGR00187"/>
    </source>
</evidence>
<dbReference type="NCBIfam" id="TIGR00187">
    <property type="entry name" value="ribE"/>
    <property type="match status" value="1"/>
</dbReference>
<name>A0A364K894_9BACL</name>
<dbReference type="NCBIfam" id="NF006767">
    <property type="entry name" value="PRK09289.1"/>
    <property type="match status" value="1"/>
</dbReference>
<evidence type="ECO:0000256" key="4">
    <source>
        <dbReference type="ARBA" id="ARBA00011233"/>
    </source>
</evidence>
<accession>A0A364K894</accession>
<keyword evidence="7" id="KW-0686">Riboflavin biosynthesis</keyword>
<sequence length="214" mass="23396">MFTGLIEEVGTVKRLSHSGMTLQLTISCRKVLEGTQIGDSIAVNGVCLTVTELDDHSFSADVMPETVKRTQLHMLQASSPVNLERAIAAGQRMGGHFVQGHVDGVGTLLERKPNENAVLFRFRVAPELTHWMVEKGSIAVNGISLTLVSVDSNSFSVSIIPHTLTHTQLYFGKPGDLVNIECDMIAKYLAKWAGKETRISQPLTTEMLKNSGFM</sequence>
<dbReference type="Gene3D" id="2.40.30.20">
    <property type="match status" value="2"/>
</dbReference>
<evidence type="ECO:0000256" key="6">
    <source>
        <dbReference type="ARBA" id="ARBA00013950"/>
    </source>
</evidence>
<evidence type="ECO:0000259" key="12">
    <source>
        <dbReference type="PROSITE" id="PS51177"/>
    </source>
</evidence>
<evidence type="ECO:0000256" key="3">
    <source>
        <dbReference type="ARBA" id="ARBA00004887"/>
    </source>
</evidence>
<evidence type="ECO:0000256" key="11">
    <source>
        <dbReference type="PROSITE-ProRule" id="PRU00524"/>
    </source>
</evidence>
<reference evidence="13 14" key="1">
    <citation type="submission" date="2018-06" db="EMBL/GenBank/DDBJ databases">
        <title>Thermoflavimicrobium daqus sp. nov., a thermophilic microbe isolated from Moutai-flavour Daqu.</title>
        <authorList>
            <person name="Wang X."/>
            <person name="Zhou H."/>
        </authorList>
    </citation>
    <scope>NUCLEOTIDE SEQUENCE [LARGE SCALE GENOMIC DNA]</scope>
    <source>
        <strain evidence="13 14">FBKL4.011</strain>
    </source>
</reference>
<keyword evidence="8 13" id="KW-0808">Transferase</keyword>
<dbReference type="InterPro" id="IPR017938">
    <property type="entry name" value="Riboflavin_synthase-like_b-brl"/>
</dbReference>
<dbReference type="CDD" id="cd00402">
    <property type="entry name" value="Riboflavin_synthase_like"/>
    <property type="match status" value="1"/>
</dbReference>
<dbReference type="InterPro" id="IPR001783">
    <property type="entry name" value="Lumazine-bd"/>
</dbReference>
<organism evidence="13 14">
    <name type="scientific">Thermoflavimicrobium daqui</name>
    <dbReference type="NCBI Taxonomy" id="2137476"/>
    <lineage>
        <taxon>Bacteria</taxon>
        <taxon>Bacillati</taxon>
        <taxon>Bacillota</taxon>
        <taxon>Bacilli</taxon>
        <taxon>Bacillales</taxon>
        <taxon>Thermoactinomycetaceae</taxon>
        <taxon>Thermoflavimicrobium</taxon>
    </lineage>
</organism>
<dbReference type="PROSITE" id="PS51177">
    <property type="entry name" value="LUMAZINE_BIND"/>
    <property type="match status" value="2"/>
</dbReference>
<dbReference type="AlphaFoldDB" id="A0A364K894"/>
<dbReference type="RefSeq" id="WP_113657105.1">
    <property type="nucleotide sequence ID" value="NZ_KZ845663.1"/>
</dbReference>
<feature type="domain" description="Lumazine-binding" evidence="12">
    <location>
        <begin position="97"/>
        <end position="193"/>
    </location>
</feature>
<protein>
    <recommendedName>
        <fullName evidence="6 10">Riboflavin synthase</fullName>
        <ecNumber evidence="5 10">2.5.1.9</ecNumber>
    </recommendedName>
</protein>
<proteinExistence type="predicted"/>
<dbReference type="FunFam" id="2.40.30.20:FF:000003">
    <property type="entry name" value="Riboflavin synthase, alpha subunit"/>
    <property type="match status" value="1"/>
</dbReference>
<feature type="repeat" description="Lumazine-binding" evidence="11">
    <location>
        <begin position="1"/>
        <end position="96"/>
    </location>
</feature>
<evidence type="ECO:0000256" key="2">
    <source>
        <dbReference type="ARBA" id="ARBA00002803"/>
    </source>
</evidence>
<comment type="pathway">
    <text evidence="3">Cofactor biosynthesis; riboflavin biosynthesis; riboflavin from 2-hydroxy-3-oxobutyl phosphate and 5-amino-6-(D-ribitylamino)uracil: step 2/2.</text>
</comment>
<dbReference type="OrthoDB" id="9788537at2"/>
<dbReference type="FunFam" id="2.40.30.20:FF:000004">
    <property type="entry name" value="Riboflavin synthase, alpha subunit"/>
    <property type="match status" value="1"/>
</dbReference>
<evidence type="ECO:0000256" key="1">
    <source>
        <dbReference type="ARBA" id="ARBA00000968"/>
    </source>
</evidence>
<dbReference type="EC" id="2.5.1.9" evidence="5 10"/>
<evidence type="ECO:0000256" key="7">
    <source>
        <dbReference type="ARBA" id="ARBA00022619"/>
    </source>
</evidence>
<evidence type="ECO:0000313" key="14">
    <source>
        <dbReference type="Proteomes" id="UP000251213"/>
    </source>
</evidence>
<comment type="subunit">
    <text evidence="4">Homotrimer.</text>
</comment>
<comment type="caution">
    <text evidence="13">The sequence shown here is derived from an EMBL/GenBank/DDBJ whole genome shotgun (WGS) entry which is preliminary data.</text>
</comment>
<comment type="function">
    <text evidence="2">Catalyzes the dismutation of two molecules of 6,7-dimethyl-8-ribityllumazine, resulting in the formation of riboflavin and 5-amino-6-(D-ribitylamino)uracil.</text>
</comment>
<dbReference type="PIRSF" id="PIRSF000498">
    <property type="entry name" value="Riboflavin_syn_A"/>
    <property type="match status" value="1"/>
</dbReference>
<evidence type="ECO:0000256" key="9">
    <source>
        <dbReference type="ARBA" id="ARBA00022737"/>
    </source>
</evidence>
<dbReference type="NCBIfam" id="NF009566">
    <property type="entry name" value="PRK13020.1"/>
    <property type="match status" value="1"/>
</dbReference>
<comment type="catalytic activity">
    <reaction evidence="1">
        <text>2 6,7-dimethyl-8-(1-D-ribityl)lumazine + H(+) = 5-amino-6-(D-ribitylamino)uracil + riboflavin</text>
        <dbReference type="Rhea" id="RHEA:20772"/>
        <dbReference type="ChEBI" id="CHEBI:15378"/>
        <dbReference type="ChEBI" id="CHEBI:15934"/>
        <dbReference type="ChEBI" id="CHEBI:57986"/>
        <dbReference type="ChEBI" id="CHEBI:58201"/>
        <dbReference type="EC" id="2.5.1.9"/>
    </reaction>
</comment>
<keyword evidence="9" id="KW-0677">Repeat</keyword>
<gene>
    <name evidence="13" type="ORF">DL897_00115</name>
</gene>
<evidence type="ECO:0000256" key="5">
    <source>
        <dbReference type="ARBA" id="ARBA00012827"/>
    </source>
</evidence>
<dbReference type="Pfam" id="PF00677">
    <property type="entry name" value="Lum_binding"/>
    <property type="match status" value="2"/>
</dbReference>
<dbReference type="GO" id="GO:0004746">
    <property type="term" value="F:riboflavin synthase activity"/>
    <property type="evidence" value="ECO:0007669"/>
    <property type="project" value="UniProtKB-UniRule"/>
</dbReference>
<dbReference type="SUPFAM" id="SSF63380">
    <property type="entry name" value="Riboflavin synthase domain-like"/>
    <property type="match status" value="2"/>
</dbReference>
<dbReference type="PANTHER" id="PTHR21098">
    <property type="entry name" value="RIBOFLAVIN SYNTHASE ALPHA CHAIN"/>
    <property type="match status" value="1"/>
</dbReference>
<dbReference type="Proteomes" id="UP000251213">
    <property type="component" value="Unassembled WGS sequence"/>
</dbReference>
<evidence type="ECO:0000313" key="13">
    <source>
        <dbReference type="EMBL" id="RAL26498.1"/>
    </source>
</evidence>
<feature type="repeat" description="Lumazine-binding" evidence="11">
    <location>
        <begin position="97"/>
        <end position="193"/>
    </location>
</feature>